<reference evidence="4 5" key="1">
    <citation type="submission" date="2021-03" db="EMBL/GenBank/DDBJ databases">
        <title>Sequencing the genomes of 1000 actinobacteria strains.</title>
        <authorList>
            <person name="Klenk H.-P."/>
        </authorList>
    </citation>
    <scope>NUCLEOTIDE SEQUENCE [LARGE SCALE GENOMIC DNA]</scope>
    <source>
        <strain evidence="4 5">DSM 46670</strain>
    </source>
</reference>
<gene>
    <name evidence="4" type="ORF">JOF56_005748</name>
</gene>
<evidence type="ECO:0000313" key="4">
    <source>
        <dbReference type="EMBL" id="MBP2325363.1"/>
    </source>
</evidence>
<dbReference type="Proteomes" id="UP001519332">
    <property type="component" value="Unassembled WGS sequence"/>
</dbReference>
<evidence type="ECO:0000256" key="1">
    <source>
        <dbReference type="ARBA" id="ARBA00023157"/>
    </source>
</evidence>
<feature type="region of interest" description="Disordered" evidence="2">
    <location>
        <begin position="229"/>
        <end position="251"/>
    </location>
</feature>
<name>A0ABS4TLS2_9PSEU</name>
<protein>
    <submittedName>
        <fullName evidence="4">Secreted trypsin-like serine protease</fullName>
    </submittedName>
</protein>
<dbReference type="PROSITE" id="PS50240">
    <property type="entry name" value="TRYPSIN_DOM"/>
    <property type="match status" value="1"/>
</dbReference>
<dbReference type="Pfam" id="PF00089">
    <property type="entry name" value="Trypsin"/>
    <property type="match status" value="1"/>
</dbReference>
<dbReference type="CDD" id="cd00190">
    <property type="entry name" value="Tryp_SPc"/>
    <property type="match status" value="1"/>
</dbReference>
<organism evidence="4 5">
    <name type="scientific">Kibdelosporangium banguiense</name>
    <dbReference type="NCBI Taxonomy" id="1365924"/>
    <lineage>
        <taxon>Bacteria</taxon>
        <taxon>Bacillati</taxon>
        <taxon>Actinomycetota</taxon>
        <taxon>Actinomycetes</taxon>
        <taxon>Pseudonocardiales</taxon>
        <taxon>Pseudonocardiaceae</taxon>
        <taxon>Kibdelosporangium</taxon>
    </lineage>
</organism>
<accession>A0ABS4TLS2</accession>
<dbReference type="Gene3D" id="2.40.10.10">
    <property type="entry name" value="Trypsin-like serine proteases"/>
    <property type="match status" value="1"/>
</dbReference>
<keyword evidence="1" id="KW-1015">Disulfide bond</keyword>
<comment type="caution">
    <text evidence="4">The sequence shown here is derived from an EMBL/GenBank/DDBJ whole genome shotgun (WGS) entry which is preliminary data.</text>
</comment>
<dbReference type="PRINTS" id="PR00722">
    <property type="entry name" value="CHYMOTRYPSIN"/>
</dbReference>
<feature type="domain" description="Peptidase S1" evidence="3">
    <location>
        <begin position="1"/>
        <end position="221"/>
    </location>
</feature>
<dbReference type="SUPFAM" id="SSF50494">
    <property type="entry name" value="Trypsin-like serine proteases"/>
    <property type="match status" value="1"/>
</dbReference>
<evidence type="ECO:0000313" key="5">
    <source>
        <dbReference type="Proteomes" id="UP001519332"/>
    </source>
</evidence>
<sequence length="251" mass="26414">MSLQINWKGDPNFHTCGGVLLFRDQVVTNAHCVTDPPGQTIPELGWHVRVGSHNRTTGGETAGVTKITVHPEWAWAAGAPQKRVADLAVLKLDRKLNLQTIELASTPAKPGDTVRLLGWGITEPDGTGPLPTMLQELDTRAVPASQCADALISGGESCIDNPHGTDGPCNGDSGGPALKKENGRWKLAGGASRGGSQWCGTIKSVYTSSPEYRQWIYDTARGVPVPSPVGALPVPPKDPGYGLPFDPGGVS</sequence>
<evidence type="ECO:0000259" key="3">
    <source>
        <dbReference type="PROSITE" id="PS50240"/>
    </source>
</evidence>
<evidence type="ECO:0000256" key="2">
    <source>
        <dbReference type="SAM" id="MobiDB-lite"/>
    </source>
</evidence>
<dbReference type="InterPro" id="IPR043504">
    <property type="entry name" value="Peptidase_S1_PA_chymotrypsin"/>
</dbReference>
<dbReference type="InterPro" id="IPR051487">
    <property type="entry name" value="Ser/Thr_Proteases_Immune/Dev"/>
</dbReference>
<dbReference type="SMART" id="SM00020">
    <property type="entry name" value="Tryp_SPc"/>
    <property type="match status" value="1"/>
</dbReference>
<keyword evidence="5" id="KW-1185">Reference proteome</keyword>
<dbReference type="PANTHER" id="PTHR24256">
    <property type="entry name" value="TRYPTASE-RELATED"/>
    <property type="match status" value="1"/>
</dbReference>
<dbReference type="InterPro" id="IPR001254">
    <property type="entry name" value="Trypsin_dom"/>
</dbReference>
<dbReference type="EMBL" id="JAGINW010000001">
    <property type="protein sequence ID" value="MBP2325363.1"/>
    <property type="molecule type" value="Genomic_DNA"/>
</dbReference>
<dbReference type="InterPro" id="IPR009003">
    <property type="entry name" value="Peptidase_S1_PA"/>
</dbReference>
<dbReference type="InterPro" id="IPR001314">
    <property type="entry name" value="Peptidase_S1A"/>
</dbReference>
<proteinExistence type="predicted"/>